<dbReference type="PANTHER" id="PTHR38834:SF3">
    <property type="entry name" value="SOLUTE-BINDING PROTEIN FAMILY 3_N-TERMINAL DOMAIN-CONTAINING PROTEIN"/>
    <property type="match status" value="1"/>
</dbReference>
<proteinExistence type="predicted"/>
<evidence type="ECO:0000313" key="2">
    <source>
        <dbReference type="Proteomes" id="UP001529491"/>
    </source>
</evidence>
<name>A0ABZ0JUG4_9GAMM</name>
<organism evidence="1 2">
    <name type="scientific">Shewanella youngdeokensis</name>
    <dbReference type="NCBI Taxonomy" id="2999068"/>
    <lineage>
        <taxon>Bacteria</taxon>
        <taxon>Pseudomonadati</taxon>
        <taxon>Pseudomonadota</taxon>
        <taxon>Gammaproteobacteria</taxon>
        <taxon>Alteromonadales</taxon>
        <taxon>Shewanellaceae</taxon>
        <taxon>Shewanella</taxon>
    </lineage>
</organism>
<dbReference type="Gene3D" id="3.40.190.10">
    <property type="entry name" value="Periplasmic binding protein-like II"/>
    <property type="match status" value="2"/>
</dbReference>
<keyword evidence="2" id="KW-1185">Reference proteome</keyword>
<dbReference type="SUPFAM" id="SSF53850">
    <property type="entry name" value="Periplasmic binding protein-like II"/>
    <property type="match status" value="1"/>
</dbReference>
<dbReference type="PANTHER" id="PTHR38834">
    <property type="entry name" value="PERIPLASMIC SUBSTRATE BINDING PROTEIN FAMILY 3"/>
    <property type="match status" value="1"/>
</dbReference>
<evidence type="ECO:0000313" key="1">
    <source>
        <dbReference type="EMBL" id="WOT03823.1"/>
    </source>
</evidence>
<protein>
    <submittedName>
        <fullName evidence="1">Transporter substrate-binding domain-containing protein</fullName>
    </submittedName>
</protein>
<dbReference type="EMBL" id="CP136522">
    <property type="protein sequence ID" value="WOT03823.1"/>
    <property type="molecule type" value="Genomic_DNA"/>
</dbReference>
<dbReference type="Proteomes" id="UP001529491">
    <property type="component" value="Chromosome"/>
</dbReference>
<sequence>MYCGLTTHKRIKHLYKKVLLWSVPVAMLIGSACVHGDTLYLTSLHWPPYAGSKLKNEGAVIAVTKAALTAVGHNVNVDFYPWSRAIRMVSRDDSKYLGYLPEYAYPTDNFLFSEPMGSSALGLVEQKRHPISWSDQSDLNQYNIGVVKGYVNTDQLDLMIAQGIQPVETVTSDMHNIKKVVSGRIDAAVIDVHVLNYLLAQPGMESVANRVQLNKKILTQKKLYIAFKNNEAGKKWRDLFNLGLTKIDVEQILKDNWYD</sequence>
<gene>
    <name evidence="1" type="ORF">RGE70_10745</name>
</gene>
<accession>A0ABZ0JUG4</accession>
<reference evidence="1 2" key="1">
    <citation type="submission" date="2023-10" db="EMBL/GenBank/DDBJ databases">
        <title>Complete genome sequence of Shewanella sp. DAU334.</title>
        <authorList>
            <person name="Lee Y.-S."/>
            <person name="Jeong H.-R."/>
            <person name="Hwang E.-J."/>
            <person name="Choi Y.-L."/>
            <person name="Kim G.-D."/>
        </authorList>
    </citation>
    <scope>NUCLEOTIDE SEQUENCE [LARGE SCALE GENOMIC DNA]</scope>
    <source>
        <strain evidence="1 2">DAU334</strain>
    </source>
</reference>